<accession>A0A5B8ME56</accession>
<dbReference type="InterPro" id="IPR045853">
    <property type="entry name" value="Pep_chain_release_fac_I_sf"/>
</dbReference>
<sequence length="218" mass="24242">MLAMAGTTVARQLRGLGGARAGGSRRGGGLGPSPCHRLVRCRSQLPDYLALDDEQLWQQCQMETFRASGPGGQHRNKVESAVRVKHTPTDIVASATEKRSQHENRREAVKRLRSKIALKVRRKTDLDLEEGFQVPAELAAILPTRKKSMRYGQKHREYPRGVQVLMDLLVANNLSLADTARCLNLSTGALSRLITADNDLLSEINQQRQSLGMRPLRK</sequence>
<protein>
    <submittedName>
        <fullName evidence="3">Class I peptide chain release factor</fullName>
    </submittedName>
</protein>
<dbReference type="Pfam" id="PF00472">
    <property type="entry name" value="RF-1"/>
    <property type="match status" value="1"/>
</dbReference>
<dbReference type="InterPro" id="IPR000352">
    <property type="entry name" value="Pep_chain_release_fac_I"/>
</dbReference>
<dbReference type="PANTHER" id="PTHR43804">
    <property type="entry name" value="LD18447P"/>
    <property type="match status" value="1"/>
</dbReference>
<dbReference type="OrthoDB" id="2019491at2759"/>
<comment type="similarity">
    <text evidence="1">Belongs to the prokaryotic/mitochondrial release factor family.</text>
</comment>
<evidence type="ECO:0000313" key="4">
    <source>
        <dbReference type="Proteomes" id="UP000316726"/>
    </source>
</evidence>
<proteinExistence type="inferred from homology"/>
<dbReference type="Proteomes" id="UP000316726">
    <property type="component" value="Chromosome 1"/>
</dbReference>
<dbReference type="InterPro" id="IPR050057">
    <property type="entry name" value="Prokaryotic/Mito_RF"/>
</dbReference>
<dbReference type="GO" id="GO:0003747">
    <property type="term" value="F:translation release factor activity"/>
    <property type="evidence" value="ECO:0007669"/>
    <property type="project" value="InterPro"/>
</dbReference>
<dbReference type="EMBL" id="CP031034">
    <property type="protein sequence ID" value="QDZ17630.1"/>
    <property type="molecule type" value="Genomic_DNA"/>
</dbReference>
<dbReference type="SUPFAM" id="SSF75620">
    <property type="entry name" value="Release factor"/>
    <property type="match status" value="1"/>
</dbReference>
<gene>
    <name evidence="3" type="ORF">A3770_01p01480</name>
</gene>
<feature type="domain" description="Prokaryotic-type class I peptide chain release factors" evidence="2">
    <location>
        <begin position="59"/>
        <end position="119"/>
    </location>
</feature>
<keyword evidence="4" id="KW-1185">Reference proteome</keyword>
<reference evidence="3 4" key="1">
    <citation type="submission" date="2018-07" db="EMBL/GenBank/DDBJ databases">
        <title>The complete nuclear genome of the prasinophyte Chloropicon primus (CCMP1205).</title>
        <authorList>
            <person name="Pombert J.-F."/>
            <person name="Otis C."/>
            <person name="Turmel M."/>
            <person name="Lemieux C."/>
        </authorList>
    </citation>
    <scope>NUCLEOTIDE SEQUENCE [LARGE SCALE GENOMIC DNA]</scope>
    <source>
        <strain evidence="3 4">CCMP1205</strain>
    </source>
</reference>
<dbReference type="AlphaFoldDB" id="A0A5B8ME56"/>
<dbReference type="Gene3D" id="3.30.160.20">
    <property type="match status" value="1"/>
</dbReference>
<evidence type="ECO:0000259" key="2">
    <source>
        <dbReference type="Pfam" id="PF00472"/>
    </source>
</evidence>
<organism evidence="3 4">
    <name type="scientific">Chloropicon primus</name>
    <dbReference type="NCBI Taxonomy" id="1764295"/>
    <lineage>
        <taxon>Eukaryota</taxon>
        <taxon>Viridiplantae</taxon>
        <taxon>Chlorophyta</taxon>
        <taxon>Chloropicophyceae</taxon>
        <taxon>Chloropicales</taxon>
        <taxon>Chloropicaceae</taxon>
        <taxon>Chloropicon</taxon>
    </lineage>
</organism>
<evidence type="ECO:0000256" key="1">
    <source>
        <dbReference type="ARBA" id="ARBA00010835"/>
    </source>
</evidence>
<dbReference type="STRING" id="1764295.A0A5B8ME56"/>
<dbReference type="GO" id="GO:0009507">
    <property type="term" value="C:chloroplast"/>
    <property type="evidence" value="ECO:0007669"/>
    <property type="project" value="TreeGrafter"/>
</dbReference>
<name>A0A5B8ME56_9CHLO</name>
<dbReference type="PANTHER" id="PTHR43804:SF6">
    <property type="entry name" value="CLASS I PEPTIDE CHAIN RELEASE FACTOR"/>
    <property type="match status" value="1"/>
</dbReference>
<evidence type="ECO:0000313" key="3">
    <source>
        <dbReference type="EMBL" id="QDZ17630.1"/>
    </source>
</evidence>